<proteinExistence type="predicted"/>
<accession>V6TQH2</accession>
<organism evidence="1 2">
    <name type="scientific">Giardia intestinalis</name>
    <name type="common">Giardia lamblia</name>
    <dbReference type="NCBI Taxonomy" id="5741"/>
    <lineage>
        <taxon>Eukaryota</taxon>
        <taxon>Metamonada</taxon>
        <taxon>Diplomonadida</taxon>
        <taxon>Hexamitidae</taxon>
        <taxon>Giardiinae</taxon>
        <taxon>Giardia</taxon>
    </lineage>
</organism>
<dbReference type="Proteomes" id="UP000018040">
    <property type="component" value="Unassembled WGS sequence"/>
</dbReference>
<dbReference type="EMBL" id="AHHH01000198">
    <property type="protein sequence ID" value="ESU40602.1"/>
    <property type="molecule type" value="Genomic_DNA"/>
</dbReference>
<name>V6TQH2_GIAIN</name>
<dbReference type="VEuPathDB" id="GiardiaDB:QR46_4448"/>
<protein>
    <submittedName>
        <fullName evidence="1">Molecular chaperones (DnaJ family)</fullName>
    </submittedName>
</protein>
<gene>
    <name evidence="1" type="ORF">GSB_154552</name>
</gene>
<reference evidence="1 2" key="2">
    <citation type="journal article" date="2013" name="Genome Biol. Evol.">
        <title>Genome sequencing of Giardia lamblia genotypes A2 and B isolates (DH and GS) and comparative analysis with the genomes of genotypes A1 and E (WB and Pig).</title>
        <authorList>
            <person name="Adam R.D."/>
            <person name="Dahlstrom E.W."/>
            <person name="Martens C.A."/>
            <person name="Bruno D.P."/>
            <person name="Barbian K.D."/>
            <person name="Ricklefs S.M."/>
            <person name="Hernandez M.M."/>
            <person name="Narla N.P."/>
            <person name="Patel R.B."/>
            <person name="Porcella S.F."/>
            <person name="Nash T.E."/>
        </authorList>
    </citation>
    <scope>NUCLEOTIDE SEQUENCE [LARGE SCALE GENOMIC DNA]</scope>
    <source>
        <strain evidence="1 2">GS</strain>
    </source>
</reference>
<comment type="caution">
    <text evidence="1">The sequence shown here is derived from an EMBL/GenBank/DDBJ whole genome shotgun (WGS) entry which is preliminary data.</text>
</comment>
<dbReference type="AlphaFoldDB" id="V6TQH2"/>
<sequence>MAMQPFTCFSSDHPIGTYTDHKCEECLEKAGACTGPSHVRSAALPTLQDHVPA</sequence>
<reference evidence="2" key="1">
    <citation type="submission" date="2012-02" db="EMBL/GenBank/DDBJ databases">
        <title>Genome sequencing of Giardia lamblia Genotypes A2 and B isolates (DH and GS) and comparative analysis with the genomes of Genotypes A1 and E (WB and Pig).</title>
        <authorList>
            <person name="Adam R."/>
            <person name="Dahlstrom E."/>
            <person name="Martens C."/>
            <person name="Bruno D."/>
            <person name="Barbian K."/>
            <person name="Porcella S.F."/>
            <person name="Nash T."/>
        </authorList>
    </citation>
    <scope>NUCLEOTIDE SEQUENCE</scope>
    <source>
        <strain evidence="2">GS</strain>
    </source>
</reference>
<evidence type="ECO:0000313" key="1">
    <source>
        <dbReference type="EMBL" id="ESU40602.1"/>
    </source>
</evidence>
<evidence type="ECO:0000313" key="2">
    <source>
        <dbReference type="Proteomes" id="UP000018040"/>
    </source>
</evidence>